<proteinExistence type="predicted"/>
<dbReference type="SUPFAM" id="SSF53098">
    <property type="entry name" value="Ribonuclease H-like"/>
    <property type="match status" value="1"/>
</dbReference>
<dbReference type="AlphaFoldDB" id="A0A2M7E907"/>
<sequence>MTLAFVLIILQGKRDGILSKLCTAYIVAGGSIKAKRKKTSLTKMAFSKKLKNTPWIFFREIFYNLVERYFQTPDNAEALQWMKQFNEVYIHDATTITLNKFFKDLFQAARFQAAKIFTLFSLKHPGIDPIVTGFIQPTFFPNVEMVKSLTGKRLSQVLKHIKGNWLDIEVTFSQSSQFSGMTLRLLGNLYEGKWRFYITNLFSPSLTPLIVYRLYALRWQIEVFYNTLKNTLGLKTIWLRTYNGILAESYVSFITYILTILAMHRTADELHVPFYELSFKYSYEATSSTLQKNLSKIFSNPDFDFDKFFKEVVRNVKRANKINTKYLKDKKQNTFEILPRAPTEVIQPSVYISSLYQYKVERRFEEIEILTTA</sequence>
<dbReference type="EMBL" id="PETL01000168">
    <property type="protein sequence ID" value="PIV64194.1"/>
    <property type="molecule type" value="Genomic_DNA"/>
</dbReference>
<feature type="domain" description="Transposase IS4-like" evidence="1">
    <location>
        <begin position="168"/>
        <end position="258"/>
    </location>
</feature>
<gene>
    <name evidence="2" type="ORF">COS11_03450</name>
</gene>
<organism evidence="2 3">
    <name type="scientific">bacterium (Candidatus Ratteibacteria) CG01_land_8_20_14_3_00_40_19</name>
    <dbReference type="NCBI Taxonomy" id="2014290"/>
    <lineage>
        <taxon>Bacteria</taxon>
        <taxon>Candidatus Ratteibacteria</taxon>
    </lineage>
</organism>
<dbReference type="Pfam" id="PF01609">
    <property type="entry name" value="DDE_Tnp_1"/>
    <property type="match status" value="1"/>
</dbReference>
<dbReference type="InterPro" id="IPR012337">
    <property type="entry name" value="RNaseH-like_sf"/>
</dbReference>
<dbReference type="Proteomes" id="UP000228886">
    <property type="component" value="Unassembled WGS sequence"/>
</dbReference>
<evidence type="ECO:0000313" key="2">
    <source>
        <dbReference type="EMBL" id="PIV64194.1"/>
    </source>
</evidence>
<dbReference type="GO" id="GO:0004803">
    <property type="term" value="F:transposase activity"/>
    <property type="evidence" value="ECO:0007669"/>
    <property type="project" value="InterPro"/>
</dbReference>
<dbReference type="GO" id="GO:0006313">
    <property type="term" value="P:DNA transposition"/>
    <property type="evidence" value="ECO:0007669"/>
    <property type="project" value="InterPro"/>
</dbReference>
<dbReference type="PANTHER" id="PTHR33258:SF1">
    <property type="entry name" value="TRANSPOSASE INSL FOR INSERTION SEQUENCE ELEMENT IS186A-RELATED"/>
    <property type="match status" value="1"/>
</dbReference>
<dbReference type="InterPro" id="IPR002559">
    <property type="entry name" value="Transposase_11"/>
</dbReference>
<dbReference type="GO" id="GO:0003677">
    <property type="term" value="F:DNA binding"/>
    <property type="evidence" value="ECO:0007669"/>
    <property type="project" value="InterPro"/>
</dbReference>
<evidence type="ECO:0000259" key="1">
    <source>
        <dbReference type="Pfam" id="PF01609"/>
    </source>
</evidence>
<comment type="caution">
    <text evidence="2">The sequence shown here is derived from an EMBL/GenBank/DDBJ whole genome shotgun (WGS) entry which is preliminary data.</text>
</comment>
<evidence type="ECO:0000313" key="3">
    <source>
        <dbReference type="Proteomes" id="UP000228886"/>
    </source>
</evidence>
<protein>
    <recommendedName>
        <fullName evidence="1">Transposase IS4-like domain-containing protein</fullName>
    </recommendedName>
</protein>
<reference evidence="3" key="1">
    <citation type="submission" date="2017-09" db="EMBL/GenBank/DDBJ databases">
        <title>Depth-based differentiation of microbial function through sediment-hosted aquifers and enrichment of novel symbionts in the deep terrestrial subsurface.</title>
        <authorList>
            <person name="Probst A.J."/>
            <person name="Ladd B."/>
            <person name="Jarett J.K."/>
            <person name="Geller-Mcgrath D.E."/>
            <person name="Sieber C.M.K."/>
            <person name="Emerson J.B."/>
            <person name="Anantharaman K."/>
            <person name="Thomas B.C."/>
            <person name="Malmstrom R."/>
            <person name="Stieglmeier M."/>
            <person name="Klingl A."/>
            <person name="Woyke T."/>
            <person name="Ryan C.M."/>
            <person name="Banfield J.F."/>
        </authorList>
    </citation>
    <scope>NUCLEOTIDE SEQUENCE [LARGE SCALE GENOMIC DNA]</scope>
</reference>
<dbReference type="PANTHER" id="PTHR33258">
    <property type="entry name" value="TRANSPOSASE INSL FOR INSERTION SEQUENCE ELEMENT IS186A-RELATED"/>
    <property type="match status" value="1"/>
</dbReference>
<name>A0A2M7E907_9BACT</name>
<accession>A0A2M7E907</accession>